<gene>
    <name evidence="1" type="ORF">C8D86_101100</name>
</gene>
<dbReference type="InterPro" id="IPR038498">
    <property type="entry name" value="OspF/SpvC_sf"/>
</dbReference>
<keyword evidence="2" id="KW-1185">Reference proteome</keyword>
<evidence type="ECO:0000313" key="2">
    <source>
        <dbReference type="Proteomes" id="UP000254720"/>
    </source>
</evidence>
<dbReference type="Proteomes" id="UP000254720">
    <property type="component" value="Unassembled WGS sequence"/>
</dbReference>
<dbReference type="AlphaFoldDB" id="A0A370GZW5"/>
<dbReference type="Gene3D" id="3.30.2430.10">
    <property type="entry name" value="phosphothreonine lyase"/>
    <property type="match status" value="1"/>
</dbReference>
<sequence length="265" mass="30367">MNKLADPANKRGPAAIQIISPLDQNNDAGEEIQVSAVPNNSQNLSIREIITNYYESGKTNEECYEDYNFKLSTFSFSRLFPRLSSWIGYERLNPEVNINDDDWKINLAIHYEDLGLAFAILSECAQTHQIALFKVMSIETARHNSQNKDMTGREIVLYRNGNPEFTAEKWIEILKEIEEKFRAANIRPSTETSPITNRRLGKYVSYTHPAWIPEEAGKSRYNIPFSQGIRETVKEDEDIFTNYFYDNNNECISTAASITRLSSGK</sequence>
<organism evidence="1 2">
    <name type="scientific">Aquicella lusitana</name>
    <dbReference type="NCBI Taxonomy" id="254246"/>
    <lineage>
        <taxon>Bacteria</taxon>
        <taxon>Pseudomonadati</taxon>
        <taxon>Pseudomonadota</taxon>
        <taxon>Gammaproteobacteria</taxon>
        <taxon>Legionellales</taxon>
        <taxon>Coxiellaceae</taxon>
        <taxon>Aquicella</taxon>
    </lineage>
</organism>
<dbReference type="RefSeq" id="WP_114833333.1">
    <property type="nucleotide sequence ID" value="NZ_LR699114.1"/>
</dbReference>
<name>A0A370GZW5_9COXI</name>
<dbReference type="EMBL" id="QQAX01000001">
    <property type="protein sequence ID" value="RDI48821.1"/>
    <property type="molecule type" value="Genomic_DNA"/>
</dbReference>
<dbReference type="OrthoDB" id="10005144at2"/>
<proteinExistence type="predicted"/>
<accession>A0A370GZW5</accession>
<protein>
    <submittedName>
        <fullName evidence="1">Uncharacterized protein</fullName>
    </submittedName>
</protein>
<evidence type="ECO:0000313" key="1">
    <source>
        <dbReference type="EMBL" id="RDI48821.1"/>
    </source>
</evidence>
<reference evidence="1 2" key="1">
    <citation type="submission" date="2018-07" db="EMBL/GenBank/DDBJ databases">
        <title>Genomic Encyclopedia of Type Strains, Phase IV (KMG-IV): sequencing the most valuable type-strain genomes for metagenomic binning, comparative biology and taxonomic classification.</title>
        <authorList>
            <person name="Goeker M."/>
        </authorList>
    </citation>
    <scope>NUCLEOTIDE SEQUENCE [LARGE SCALE GENOMIC DNA]</scope>
    <source>
        <strain evidence="1 2">DSM 16500</strain>
    </source>
</reference>
<comment type="caution">
    <text evidence="1">The sequence shown here is derived from an EMBL/GenBank/DDBJ whole genome shotgun (WGS) entry which is preliminary data.</text>
</comment>